<evidence type="ECO:0000256" key="1">
    <source>
        <dbReference type="SAM" id="Phobius"/>
    </source>
</evidence>
<sequence>MLSRPRVFLNLSVSCLALMSAAWAASVVVVPVETASDRFVKYAWVALIASAGWAASSLPVLADWGQGNARRRLVIVQGFAQAMFFGFSAFWASAGADQNLMASYLATAAAAYAGERYFTFGRRKETEPPAQGPA</sequence>
<feature type="transmembrane region" description="Helical" evidence="1">
    <location>
        <begin position="73"/>
        <end position="94"/>
    </location>
</feature>
<dbReference type="EMBL" id="FNLO01000007">
    <property type="protein sequence ID" value="SDV49065.1"/>
    <property type="molecule type" value="Genomic_DNA"/>
</dbReference>
<dbReference type="Proteomes" id="UP000243719">
    <property type="component" value="Unassembled WGS sequence"/>
</dbReference>
<accession>A0A1H2PQH0</accession>
<evidence type="ECO:0000313" key="4">
    <source>
        <dbReference type="Proteomes" id="UP000243719"/>
    </source>
</evidence>
<evidence type="ECO:0000256" key="2">
    <source>
        <dbReference type="SAM" id="SignalP"/>
    </source>
</evidence>
<keyword evidence="1" id="KW-1133">Transmembrane helix</keyword>
<feature type="chain" id="PRO_5017233528" evidence="2">
    <location>
        <begin position="25"/>
        <end position="134"/>
    </location>
</feature>
<keyword evidence="1" id="KW-0472">Membrane</keyword>
<organism evidence="3 4">
    <name type="scientific">Chitinasiproducens palmae</name>
    <dbReference type="NCBI Taxonomy" id="1770053"/>
    <lineage>
        <taxon>Bacteria</taxon>
        <taxon>Pseudomonadati</taxon>
        <taxon>Pseudomonadota</taxon>
        <taxon>Betaproteobacteria</taxon>
        <taxon>Burkholderiales</taxon>
        <taxon>Burkholderiaceae</taxon>
        <taxon>Chitinasiproducens</taxon>
    </lineage>
</organism>
<name>A0A1H2PQH0_9BURK</name>
<keyword evidence="1" id="KW-0812">Transmembrane</keyword>
<proteinExistence type="predicted"/>
<keyword evidence="2" id="KW-0732">Signal</keyword>
<gene>
    <name evidence="3" type="ORF">SAMN05216551_10735</name>
</gene>
<feature type="signal peptide" evidence="2">
    <location>
        <begin position="1"/>
        <end position="24"/>
    </location>
</feature>
<dbReference type="STRING" id="1770053.SAMN05216551_10735"/>
<feature type="transmembrane region" description="Helical" evidence="1">
    <location>
        <begin position="42"/>
        <end position="61"/>
    </location>
</feature>
<dbReference type="AlphaFoldDB" id="A0A1H2PQH0"/>
<keyword evidence="4" id="KW-1185">Reference proteome</keyword>
<reference evidence="4" key="1">
    <citation type="submission" date="2016-09" db="EMBL/GenBank/DDBJ databases">
        <authorList>
            <person name="Varghese N."/>
            <person name="Submissions S."/>
        </authorList>
    </citation>
    <scope>NUCLEOTIDE SEQUENCE [LARGE SCALE GENOMIC DNA]</scope>
    <source>
        <strain evidence="4">JS23</strain>
    </source>
</reference>
<evidence type="ECO:0000313" key="3">
    <source>
        <dbReference type="EMBL" id="SDV49065.1"/>
    </source>
</evidence>
<protein>
    <submittedName>
        <fullName evidence="3">Uncharacterized protein</fullName>
    </submittedName>
</protein>